<evidence type="ECO:0000256" key="1">
    <source>
        <dbReference type="SAM" id="MobiDB-lite"/>
    </source>
</evidence>
<gene>
    <name evidence="2" type="ORF">TIFTF001_034008</name>
</gene>
<comment type="caution">
    <text evidence="2">The sequence shown here is derived from an EMBL/GenBank/DDBJ whole genome shotgun (WGS) entry which is preliminary data.</text>
</comment>
<dbReference type="EMBL" id="BTGU01000202">
    <property type="protein sequence ID" value="GMN64940.1"/>
    <property type="molecule type" value="Genomic_DNA"/>
</dbReference>
<proteinExistence type="predicted"/>
<evidence type="ECO:0000313" key="3">
    <source>
        <dbReference type="Proteomes" id="UP001187192"/>
    </source>
</evidence>
<accession>A0AA88J8B3</accession>
<sequence>MLPFQLSFLAKTTLLGREGAVAVGEGERGEGDGLARRRGRRWRHRREKEREGRAMRFWEERATAAVRGRINCHVGEREREGRAVVEEREMKIRKVSFSAQTPQPNADDGDLLSASTAIYIDKRGAKLKKSSLQKKRLAREKKSMKKLEYRD</sequence>
<organism evidence="2 3">
    <name type="scientific">Ficus carica</name>
    <name type="common">Common fig</name>
    <dbReference type="NCBI Taxonomy" id="3494"/>
    <lineage>
        <taxon>Eukaryota</taxon>
        <taxon>Viridiplantae</taxon>
        <taxon>Streptophyta</taxon>
        <taxon>Embryophyta</taxon>
        <taxon>Tracheophyta</taxon>
        <taxon>Spermatophyta</taxon>
        <taxon>Magnoliopsida</taxon>
        <taxon>eudicotyledons</taxon>
        <taxon>Gunneridae</taxon>
        <taxon>Pentapetalae</taxon>
        <taxon>rosids</taxon>
        <taxon>fabids</taxon>
        <taxon>Rosales</taxon>
        <taxon>Moraceae</taxon>
        <taxon>Ficeae</taxon>
        <taxon>Ficus</taxon>
    </lineage>
</organism>
<protein>
    <submittedName>
        <fullName evidence="2">Uncharacterized protein</fullName>
    </submittedName>
</protein>
<feature type="region of interest" description="Disordered" evidence="1">
    <location>
        <begin position="129"/>
        <end position="151"/>
    </location>
</feature>
<name>A0AA88J8B3_FICCA</name>
<dbReference type="Proteomes" id="UP001187192">
    <property type="component" value="Unassembled WGS sequence"/>
</dbReference>
<feature type="compositionally biased region" description="Basic residues" evidence="1">
    <location>
        <begin position="129"/>
        <end position="144"/>
    </location>
</feature>
<evidence type="ECO:0000313" key="2">
    <source>
        <dbReference type="EMBL" id="GMN64940.1"/>
    </source>
</evidence>
<reference evidence="2" key="1">
    <citation type="submission" date="2023-07" db="EMBL/GenBank/DDBJ databases">
        <title>draft genome sequence of fig (Ficus carica).</title>
        <authorList>
            <person name="Takahashi T."/>
            <person name="Nishimura K."/>
        </authorList>
    </citation>
    <scope>NUCLEOTIDE SEQUENCE</scope>
</reference>
<dbReference type="AlphaFoldDB" id="A0AA88J8B3"/>
<keyword evidence="3" id="KW-1185">Reference proteome</keyword>